<protein>
    <submittedName>
        <fullName evidence="4">Diguanylate cyclase (GGDEF)-like protein</fullName>
    </submittedName>
</protein>
<dbReference type="PROSITE" id="PS50883">
    <property type="entry name" value="EAL"/>
    <property type="match status" value="1"/>
</dbReference>
<feature type="transmembrane region" description="Helical" evidence="1">
    <location>
        <begin position="53"/>
        <end position="70"/>
    </location>
</feature>
<dbReference type="NCBIfam" id="TIGR00254">
    <property type="entry name" value="GGDEF"/>
    <property type="match status" value="1"/>
</dbReference>
<dbReference type="EMBL" id="JACHLY010000001">
    <property type="protein sequence ID" value="MBB5997451.1"/>
    <property type="molecule type" value="Genomic_DNA"/>
</dbReference>
<keyword evidence="1" id="KW-1133">Transmembrane helix</keyword>
<dbReference type="SMART" id="SM00267">
    <property type="entry name" value="GGDEF"/>
    <property type="match status" value="1"/>
</dbReference>
<sequence>MLDPNSTRDVGPRTGTPLWLYLAVVTTAGGGLLGASLYLYGLDRLQQLSTMPLVWLMLCMVVIGELRPIASPRRTPDQGAPTSLPFSFALLVSFGLPVAALVQAVASVIAGVARGQAPHRVAFNIAQYVLSFGVAQAVLSLLVSQEAAAPRPVSGADLAGVGLAGAVYFVCNLALVDSAVAVHERVPMAATLRKDLTQRLFVHGVLLSLAPLVSVSMTHEIWLVPLFFFPLAALYTSATLSVKREHQANHDELTGLANRKLLILRTQEALTEAQQRRNRVGLLLLDLDRFKEVNDTLGHPTGDRLLQTVARRLTHSVRPGDLVARLGGDEFAVLLPQVRDAASAREVAARLRVSLAEPMRLDGMDFDLEASVGIALYPNHAPDFELLMQRADVAMYVAKERRTGVELYEPDKDRNSTARLSLFGELRRALVDDELLMHYQPKMGLADQRAVGLEALVRWNHPQRGVLNPEDFVPLVEQSYLMRSFTHEVLERTLPQIARWWDEGVRLPVAVNLSARELLDPTLPDIVAAALRRHGVAPRALRLEISERVMVAEADAITPTMLALADLGVALVLDDFGTGYFTLARLNGLPVDEIKMDESFVRRSLADPDGHLIVQSAVDLVGTLGMRAVAEGVESQGVVDDMRSMGCYAAQGRYFAAPLQAGDVVGWLVEHGGLEPPASYIAPASSEEHTRSA</sequence>
<keyword evidence="1" id="KW-0472">Membrane</keyword>
<feature type="transmembrane region" description="Helical" evidence="1">
    <location>
        <begin position="125"/>
        <end position="143"/>
    </location>
</feature>
<dbReference type="CDD" id="cd01949">
    <property type="entry name" value="GGDEF"/>
    <property type="match status" value="1"/>
</dbReference>
<dbReference type="InterPro" id="IPR001633">
    <property type="entry name" value="EAL_dom"/>
</dbReference>
<dbReference type="InterPro" id="IPR043128">
    <property type="entry name" value="Rev_trsase/Diguanyl_cyclase"/>
</dbReference>
<dbReference type="Gene3D" id="3.20.20.450">
    <property type="entry name" value="EAL domain"/>
    <property type="match status" value="1"/>
</dbReference>
<dbReference type="InterPro" id="IPR052155">
    <property type="entry name" value="Biofilm_reg_signaling"/>
</dbReference>
<reference evidence="4 5" key="1">
    <citation type="submission" date="2020-08" db="EMBL/GenBank/DDBJ databases">
        <title>Sequencing the genomes of 1000 actinobacteria strains.</title>
        <authorList>
            <person name="Klenk H.-P."/>
        </authorList>
    </citation>
    <scope>NUCLEOTIDE SEQUENCE [LARGE SCALE GENOMIC DNA]</scope>
    <source>
        <strain evidence="4 5">DSM 44593</strain>
    </source>
</reference>
<dbReference type="SMART" id="SM00052">
    <property type="entry name" value="EAL"/>
    <property type="match status" value="1"/>
</dbReference>
<dbReference type="InterPro" id="IPR029787">
    <property type="entry name" value="Nucleotide_cyclase"/>
</dbReference>
<feature type="domain" description="GGDEF" evidence="3">
    <location>
        <begin position="278"/>
        <end position="410"/>
    </location>
</feature>
<dbReference type="Pfam" id="PF00990">
    <property type="entry name" value="GGDEF"/>
    <property type="match status" value="1"/>
</dbReference>
<dbReference type="SUPFAM" id="SSF55073">
    <property type="entry name" value="Nucleotide cyclase"/>
    <property type="match status" value="1"/>
</dbReference>
<organism evidence="4 5">
    <name type="scientific">Streptomonospora salina</name>
    <dbReference type="NCBI Taxonomy" id="104205"/>
    <lineage>
        <taxon>Bacteria</taxon>
        <taxon>Bacillati</taxon>
        <taxon>Actinomycetota</taxon>
        <taxon>Actinomycetes</taxon>
        <taxon>Streptosporangiales</taxon>
        <taxon>Nocardiopsidaceae</taxon>
        <taxon>Streptomonospora</taxon>
    </lineage>
</organism>
<dbReference type="RefSeq" id="WP_184633723.1">
    <property type="nucleotide sequence ID" value="NZ_BAABKT010000004.1"/>
</dbReference>
<evidence type="ECO:0000313" key="5">
    <source>
        <dbReference type="Proteomes" id="UP000578077"/>
    </source>
</evidence>
<dbReference type="InterPro" id="IPR000160">
    <property type="entry name" value="GGDEF_dom"/>
</dbReference>
<dbReference type="FunFam" id="3.30.70.270:FF:000001">
    <property type="entry name" value="Diguanylate cyclase domain protein"/>
    <property type="match status" value="1"/>
</dbReference>
<dbReference type="PANTHER" id="PTHR44757">
    <property type="entry name" value="DIGUANYLATE CYCLASE DGCP"/>
    <property type="match status" value="1"/>
</dbReference>
<evidence type="ECO:0000256" key="1">
    <source>
        <dbReference type="SAM" id="Phobius"/>
    </source>
</evidence>
<dbReference type="InterPro" id="IPR035919">
    <property type="entry name" value="EAL_sf"/>
</dbReference>
<keyword evidence="5" id="KW-1185">Reference proteome</keyword>
<dbReference type="PROSITE" id="PS50887">
    <property type="entry name" value="GGDEF"/>
    <property type="match status" value="1"/>
</dbReference>
<dbReference type="CDD" id="cd01948">
    <property type="entry name" value="EAL"/>
    <property type="match status" value="1"/>
</dbReference>
<feature type="transmembrane region" description="Helical" evidence="1">
    <location>
        <begin position="196"/>
        <end position="215"/>
    </location>
</feature>
<dbReference type="Pfam" id="PF00563">
    <property type="entry name" value="EAL"/>
    <property type="match status" value="1"/>
</dbReference>
<feature type="transmembrane region" description="Helical" evidence="1">
    <location>
        <begin position="155"/>
        <end position="175"/>
    </location>
</feature>
<feature type="domain" description="EAL" evidence="2">
    <location>
        <begin position="419"/>
        <end position="672"/>
    </location>
</feature>
<keyword evidence="1" id="KW-0812">Transmembrane</keyword>
<proteinExistence type="predicted"/>
<dbReference type="Proteomes" id="UP000578077">
    <property type="component" value="Unassembled WGS sequence"/>
</dbReference>
<feature type="transmembrane region" description="Helical" evidence="1">
    <location>
        <begin position="20"/>
        <end position="41"/>
    </location>
</feature>
<dbReference type="PANTHER" id="PTHR44757:SF2">
    <property type="entry name" value="BIOFILM ARCHITECTURE MAINTENANCE PROTEIN MBAA"/>
    <property type="match status" value="1"/>
</dbReference>
<evidence type="ECO:0000259" key="2">
    <source>
        <dbReference type="PROSITE" id="PS50883"/>
    </source>
</evidence>
<gene>
    <name evidence="4" type="ORF">HNR25_001202</name>
</gene>
<dbReference type="AlphaFoldDB" id="A0A841EDD1"/>
<accession>A0A841EDD1</accession>
<evidence type="ECO:0000259" key="3">
    <source>
        <dbReference type="PROSITE" id="PS50887"/>
    </source>
</evidence>
<dbReference type="Gene3D" id="3.30.70.270">
    <property type="match status" value="1"/>
</dbReference>
<dbReference type="SUPFAM" id="SSF141868">
    <property type="entry name" value="EAL domain-like"/>
    <property type="match status" value="1"/>
</dbReference>
<comment type="caution">
    <text evidence="4">The sequence shown here is derived from an EMBL/GenBank/DDBJ whole genome shotgun (WGS) entry which is preliminary data.</text>
</comment>
<evidence type="ECO:0000313" key="4">
    <source>
        <dbReference type="EMBL" id="MBB5997451.1"/>
    </source>
</evidence>
<name>A0A841EDD1_9ACTN</name>
<feature type="transmembrane region" description="Helical" evidence="1">
    <location>
        <begin position="90"/>
        <end position="113"/>
    </location>
</feature>